<organism evidence="1 2">
    <name type="scientific">Pseudomonas amygdali pv. eriobotryae</name>
    <dbReference type="NCBI Taxonomy" id="129137"/>
    <lineage>
        <taxon>Bacteria</taxon>
        <taxon>Pseudomonadati</taxon>
        <taxon>Pseudomonadota</taxon>
        <taxon>Gammaproteobacteria</taxon>
        <taxon>Pseudomonadales</taxon>
        <taxon>Pseudomonadaceae</taxon>
        <taxon>Pseudomonas</taxon>
        <taxon>Pseudomonas amygdali</taxon>
    </lineage>
</organism>
<name>A0A9P3EF86_PSEA0</name>
<evidence type="ECO:0000313" key="1">
    <source>
        <dbReference type="EMBL" id="GFZ62824.1"/>
    </source>
</evidence>
<sequence>MPANTLYIVGNGFDLNHRLPTGYGHFKAYVKSHDREVFEWVEDYVPAGESWGDLEMALAYLDTDHIVSSLEHFMGSYTDDNWSDSSHHDFQYEVDRVAGGLGGTLQRLFAEWISTIQIPDAQSAQNV</sequence>
<accession>A0A9P3EF86</accession>
<dbReference type="AlphaFoldDB" id="A0A9P3EF86"/>
<dbReference type="InterPro" id="IPR025935">
    <property type="entry name" value="AbiH"/>
</dbReference>
<proteinExistence type="predicted"/>
<dbReference type="EMBL" id="BMZW01000052">
    <property type="protein sequence ID" value="GFZ62824.1"/>
    <property type="molecule type" value="Genomic_DNA"/>
</dbReference>
<dbReference type="Proteomes" id="UP000630864">
    <property type="component" value="Unassembled WGS sequence"/>
</dbReference>
<protein>
    <recommendedName>
        <fullName evidence="3">Bacteriophage abortive infection AbiH</fullName>
    </recommendedName>
</protein>
<reference evidence="1" key="1">
    <citation type="submission" date="2020-09" db="EMBL/GenBank/DDBJ databases">
        <title>Pseudomonas syringae pv. eriobotryae genome sequence causing loquat canker disease.</title>
        <authorList>
            <person name="Fukuda S."/>
            <person name="Tashiro H."/>
            <person name="Nagano Y."/>
        </authorList>
    </citation>
    <scope>NUCLEOTIDE SEQUENCE</scope>
    <source>
        <strain evidence="1">AM001</strain>
    </source>
</reference>
<dbReference type="Pfam" id="PF14253">
    <property type="entry name" value="AbiH"/>
    <property type="match status" value="1"/>
</dbReference>
<evidence type="ECO:0000313" key="2">
    <source>
        <dbReference type="Proteomes" id="UP000630864"/>
    </source>
</evidence>
<evidence type="ECO:0008006" key="3">
    <source>
        <dbReference type="Google" id="ProtNLM"/>
    </source>
</evidence>
<comment type="caution">
    <text evidence="1">The sequence shown here is derived from an EMBL/GenBank/DDBJ whole genome shotgun (WGS) entry which is preliminary data.</text>
</comment>
<gene>
    <name evidence="1" type="ORF">PSE10A_53350</name>
</gene>